<dbReference type="InterPro" id="IPR019587">
    <property type="entry name" value="Polyketide_cyclase/dehydratase"/>
</dbReference>
<dbReference type="OrthoDB" id="3779334at2"/>
<dbReference type="InterPro" id="IPR023393">
    <property type="entry name" value="START-like_dom_sf"/>
</dbReference>
<dbReference type="STRING" id="444597.BST26_15455"/>
<keyword evidence="2" id="KW-1185">Reference proteome</keyword>
<dbReference type="Pfam" id="PF10604">
    <property type="entry name" value="Polyketide_cyc2"/>
    <property type="match status" value="1"/>
</dbReference>
<evidence type="ECO:0000313" key="2">
    <source>
        <dbReference type="Proteomes" id="UP000192801"/>
    </source>
</evidence>
<sequence>MRYRDSPTVQESVVIAADPQRVWELVTDVTLPAKFSTELTAVEWIHGDTVTVGNRFRGHNSNPARGQWTTESLVVEVEEGRRWVWDVQGDGGQPMASWGFEVEPDRGGTLVRQWGRMGPGRSGLSEVIDQRPEKEARIIDRRLAGWREGMRANLRAIAEICAAESDSA</sequence>
<protein>
    <submittedName>
        <fullName evidence="1">Polyketide cyclase</fullName>
    </submittedName>
</protein>
<proteinExistence type="predicted"/>
<comment type="caution">
    <text evidence="1">The sequence shown here is derived from an EMBL/GenBank/DDBJ whole genome shotgun (WGS) entry which is preliminary data.</text>
</comment>
<dbReference type="Gene3D" id="3.30.530.20">
    <property type="match status" value="1"/>
</dbReference>
<evidence type="ECO:0000313" key="1">
    <source>
        <dbReference type="EMBL" id="ORA67702.1"/>
    </source>
</evidence>
<dbReference type="Proteomes" id="UP000192801">
    <property type="component" value="Unassembled WGS sequence"/>
</dbReference>
<accession>A0A1X0D692</accession>
<dbReference type="EMBL" id="MVHS01000041">
    <property type="protein sequence ID" value="ORA67702.1"/>
    <property type="molecule type" value="Genomic_DNA"/>
</dbReference>
<dbReference type="RefSeq" id="WP_083032150.1">
    <property type="nucleotide sequence ID" value="NZ_AP022618.1"/>
</dbReference>
<dbReference type="AlphaFoldDB" id="A0A1X0D692"/>
<dbReference type="CDD" id="cd07812">
    <property type="entry name" value="SRPBCC"/>
    <property type="match status" value="1"/>
</dbReference>
<reference evidence="1 2" key="1">
    <citation type="submission" date="2016-12" db="EMBL/GenBank/DDBJ databases">
        <title>The new phylogeny of genus Mycobacterium.</title>
        <authorList>
            <person name="Tortoli E."/>
            <person name="Trovato A."/>
            <person name="Cirillo D.M."/>
        </authorList>
    </citation>
    <scope>NUCLEOTIDE SEQUENCE [LARGE SCALE GENOMIC DNA]</scope>
    <source>
        <strain evidence="1 2">DSM 45130</strain>
    </source>
</reference>
<dbReference type="SUPFAM" id="SSF55961">
    <property type="entry name" value="Bet v1-like"/>
    <property type="match status" value="1"/>
</dbReference>
<name>A0A1X0D692_9MYCO</name>
<gene>
    <name evidence="1" type="ORF">BST26_15455</name>
</gene>
<organism evidence="1 2">
    <name type="scientific">Mycolicibacterium insubricum</name>
    <dbReference type="NCBI Taxonomy" id="444597"/>
    <lineage>
        <taxon>Bacteria</taxon>
        <taxon>Bacillati</taxon>
        <taxon>Actinomycetota</taxon>
        <taxon>Actinomycetes</taxon>
        <taxon>Mycobacteriales</taxon>
        <taxon>Mycobacteriaceae</taxon>
        <taxon>Mycolicibacterium</taxon>
    </lineage>
</organism>